<comment type="caution">
    <text evidence="1">The sequence shown here is derived from an EMBL/GenBank/DDBJ whole genome shotgun (WGS) entry which is preliminary data.</text>
</comment>
<organism evidence="1 2">
    <name type="scientific">Entomophthora muscae</name>
    <dbReference type="NCBI Taxonomy" id="34485"/>
    <lineage>
        <taxon>Eukaryota</taxon>
        <taxon>Fungi</taxon>
        <taxon>Fungi incertae sedis</taxon>
        <taxon>Zoopagomycota</taxon>
        <taxon>Entomophthoromycotina</taxon>
        <taxon>Entomophthoromycetes</taxon>
        <taxon>Entomophthorales</taxon>
        <taxon>Entomophthoraceae</taxon>
        <taxon>Entomophthora</taxon>
    </lineage>
</organism>
<evidence type="ECO:0000313" key="2">
    <source>
        <dbReference type="Proteomes" id="UP001165960"/>
    </source>
</evidence>
<dbReference type="EMBL" id="QTSX02004581">
    <property type="protein sequence ID" value="KAJ9063941.1"/>
    <property type="molecule type" value="Genomic_DNA"/>
</dbReference>
<proteinExistence type="predicted"/>
<dbReference type="Proteomes" id="UP001165960">
    <property type="component" value="Unassembled WGS sequence"/>
</dbReference>
<evidence type="ECO:0000313" key="1">
    <source>
        <dbReference type="EMBL" id="KAJ9063941.1"/>
    </source>
</evidence>
<reference evidence="1" key="1">
    <citation type="submission" date="2022-04" db="EMBL/GenBank/DDBJ databases">
        <title>Genome of the entomopathogenic fungus Entomophthora muscae.</title>
        <authorList>
            <person name="Elya C."/>
            <person name="Lovett B.R."/>
            <person name="Lee E."/>
            <person name="Macias A.M."/>
            <person name="Hajek A.E."/>
            <person name="De Bivort B.L."/>
            <person name="Kasson M.T."/>
            <person name="De Fine Licht H.H."/>
            <person name="Stajich J.E."/>
        </authorList>
    </citation>
    <scope>NUCLEOTIDE SEQUENCE</scope>
    <source>
        <strain evidence="1">Berkeley</strain>
    </source>
</reference>
<accession>A0ACC2SNW8</accession>
<name>A0ACC2SNW8_9FUNG</name>
<sequence length="521" mass="56756">MDEGVFRGLVVVIVNGGCNIGRSIALEYAARKAKVVVHGQKHAVDIISQEIKSQGGKSISAYTDPMDAALDKYRFIDIVVIVTQQGTLGETFGDTMHRMAHQTYLHAVAGHARFAKQGRGSILVVVDDETSGEAHVTARMTIMGLCKSLASKRKGITCNCLLPKGKQAEKRAALLALALTSPSSRHSGGVVEVTRKGANQLSSDESITYTYASSSPSIDEMLQQCLAEPASSTIQDKVAIVTGAGGGLGLMVARRLLELGAYVVAYESNMMLREVPQLGAGQFTFKRRRSWKDTILSRPEPEKRPCEERHLFINSMEEKEMVQACINKFGRIDVLINCASVPTVPSRQDLRLFNWELMIRHHIEASYRMSQHVWPLMSLKKKGHIVNMIPMDQTRACALSLGMAGLSQALARKGEKDNIVVNCTFSSHISSNQAQIAVSLPILLAMDTCPFRGATLEASSNQATILDLVPSNLVEFSSLSTVKHLIGALDCNTLVPPTPIPSPPYSPKSTRFTIVQMLPLT</sequence>
<protein>
    <submittedName>
        <fullName evidence="1">Bifunctional hydroxyacyl-CoA dehydrogenase/enoyl-CoA hydratase fox2</fullName>
    </submittedName>
</protein>
<gene>
    <name evidence="1" type="primary">FOX2_5</name>
    <name evidence="1" type="ORF">DSO57_1035654</name>
</gene>
<keyword evidence="2" id="KW-1185">Reference proteome</keyword>